<dbReference type="KEGG" id="acan:ACA1_391170"/>
<keyword evidence="1" id="KW-0175">Coiled coil</keyword>
<organism evidence="3 4">
    <name type="scientific">Acanthamoeba castellanii (strain ATCC 30010 / Neff)</name>
    <dbReference type="NCBI Taxonomy" id="1257118"/>
    <lineage>
        <taxon>Eukaryota</taxon>
        <taxon>Amoebozoa</taxon>
        <taxon>Discosea</taxon>
        <taxon>Longamoebia</taxon>
        <taxon>Centramoebida</taxon>
        <taxon>Acanthamoebidae</taxon>
        <taxon>Acanthamoeba</taxon>
    </lineage>
</organism>
<dbReference type="GeneID" id="14915342"/>
<evidence type="ECO:0000256" key="1">
    <source>
        <dbReference type="SAM" id="Coils"/>
    </source>
</evidence>
<feature type="coiled-coil region" evidence="1">
    <location>
        <begin position="70"/>
        <end position="163"/>
    </location>
</feature>
<dbReference type="AlphaFoldDB" id="L8GNV6"/>
<feature type="region of interest" description="Disordered" evidence="2">
    <location>
        <begin position="175"/>
        <end position="204"/>
    </location>
</feature>
<keyword evidence="4" id="KW-1185">Reference proteome</keyword>
<accession>L8GNV6</accession>
<protein>
    <submittedName>
        <fullName evidence="3">Uncharacterized protein</fullName>
    </submittedName>
</protein>
<sequence length="204" mass="22504">MEADDLEISGEGNLVITEDDEGLGDAQVPSTKIGGAADAASPAPDGAVANHDKFDARTLISLYTALQSELAATRRQVIDIEAALQQKQEALAAREAAFEKQSQLIADLSSDIGQLKAAKQTKKQIKKDVAKDVNELKLSLALVESENRRLRGIGDEVQNVKREWKAIHDVQQKELNRILRSGSQGDEEAHGERRKRKRWRDTKK</sequence>
<evidence type="ECO:0000256" key="2">
    <source>
        <dbReference type="SAM" id="MobiDB-lite"/>
    </source>
</evidence>
<dbReference type="Proteomes" id="UP000011083">
    <property type="component" value="Unassembled WGS sequence"/>
</dbReference>
<feature type="compositionally biased region" description="Low complexity" evidence="2">
    <location>
        <begin position="34"/>
        <end position="48"/>
    </location>
</feature>
<dbReference type="EMBL" id="KB008044">
    <property type="protein sequence ID" value="ELR14759.1"/>
    <property type="molecule type" value="Genomic_DNA"/>
</dbReference>
<feature type="region of interest" description="Disordered" evidence="2">
    <location>
        <begin position="1"/>
        <end position="48"/>
    </location>
</feature>
<reference evidence="3 4" key="1">
    <citation type="journal article" date="2013" name="Genome Biol.">
        <title>Genome of Acanthamoeba castellanii highlights extensive lateral gene transfer and early evolution of tyrosine kinase signaling.</title>
        <authorList>
            <person name="Clarke M."/>
            <person name="Lohan A.J."/>
            <person name="Liu B."/>
            <person name="Lagkouvardos I."/>
            <person name="Roy S."/>
            <person name="Zafar N."/>
            <person name="Bertelli C."/>
            <person name="Schilde C."/>
            <person name="Kianianmomeni A."/>
            <person name="Burglin T.R."/>
            <person name="Frech C."/>
            <person name="Turcotte B."/>
            <person name="Kopec K.O."/>
            <person name="Synnott J.M."/>
            <person name="Choo C."/>
            <person name="Paponov I."/>
            <person name="Finkler A."/>
            <person name="Soon Heng Tan C."/>
            <person name="Hutchins A.P."/>
            <person name="Weinmeier T."/>
            <person name="Rattei T."/>
            <person name="Chu J.S."/>
            <person name="Gimenez G."/>
            <person name="Irimia M."/>
            <person name="Rigden D.J."/>
            <person name="Fitzpatrick D.A."/>
            <person name="Lorenzo-Morales J."/>
            <person name="Bateman A."/>
            <person name="Chiu C.H."/>
            <person name="Tang P."/>
            <person name="Hegemann P."/>
            <person name="Fromm H."/>
            <person name="Raoult D."/>
            <person name="Greub G."/>
            <person name="Miranda-Saavedra D."/>
            <person name="Chen N."/>
            <person name="Nash P."/>
            <person name="Ginger M.L."/>
            <person name="Horn M."/>
            <person name="Schaap P."/>
            <person name="Caler L."/>
            <person name="Loftus B."/>
        </authorList>
    </citation>
    <scope>NUCLEOTIDE SEQUENCE [LARGE SCALE GENOMIC DNA]</scope>
    <source>
        <strain evidence="3 4">Neff</strain>
    </source>
</reference>
<gene>
    <name evidence="3" type="ORF">ACA1_391170</name>
</gene>
<dbReference type="RefSeq" id="XP_004336772.1">
    <property type="nucleotide sequence ID" value="XM_004336724.1"/>
</dbReference>
<dbReference type="VEuPathDB" id="AmoebaDB:ACA1_391170"/>
<feature type="compositionally biased region" description="Basic residues" evidence="2">
    <location>
        <begin position="192"/>
        <end position="204"/>
    </location>
</feature>
<proteinExistence type="predicted"/>
<evidence type="ECO:0000313" key="4">
    <source>
        <dbReference type="Proteomes" id="UP000011083"/>
    </source>
</evidence>
<evidence type="ECO:0000313" key="3">
    <source>
        <dbReference type="EMBL" id="ELR14759.1"/>
    </source>
</evidence>
<name>L8GNV6_ACACF</name>